<sequence>MKNIKNLLVIIVMVFIGTFFTSMSVDAASFEVMKEDVEKGEGVVYNPVLNRVMTTGETEEFISIVENEMAKSHILESTIDIFDINVSASSGADLGIFKDVVEINDTPIISTFGAKPPVKTHLLKEPLPYSSQPFSGSGTRYSGKFFYFKNYYKVYLFGVRAEIDTFYFHTRANRNLSPYRRYVVPVSSKYVFFPSRSYKGDLQGYFSTTNPLKGSRYFIK</sequence>
<feature type="chain" id="PRO_5042826390" evidence="1">
    <location>
        <begin position="28"/>
        <end position="220"/>
    </location>
</feature>
<protein>
    <submittedName>
        <fullName evidence="2">Uncharacterized protein</fullName>
    </submittedName>
</protein>
<evidence type="ECO:0000313" key="3">
    <source>
        <dbReference type="Proteomes" id="UP000194948"/>
    </source>
</evidence>
<dbReference type="AlphaFoldDB" id="A0AAQ3WBL5"/>
<reference evidence="2 3" key="2">
    <citation type="submission" date="2024-03" db="EMBL/GenBank/DDBJ databases">
        <title>The Genome Sequence of Enterococcus sp. DIV0205d.</title>
        <authorList>
            <consortium name="The Broad Institute Genomics Platform"/>
            <consortium name="The Broad Institute Microbial Omics Core"/>
            <consortium name="The Broad Institute Genomic Center for Infectious Diseases"/>
            <person name="Earl A."/>
            <person name="Manson A."/>
            <person name="Gilmore M."/>
            <person name="Schwartman J."/>
            <person name="Shea T."/>
            <person name="Abouelleil A."/>
            <person name="Cao P."/>
            <person name="Chapman S."/>
            <person name="Cusick C."/>
            <person name="Young S."/>
            <person name="Neafsey D."/>
            <person name="Nusbaum C."/>
            <person name="Birren B."/>
        </authorList>
    </citation>
    <scope>NUCLEOTIDE SEQUENCE [LARGE SCALE GENOMIC DNA]</scope>
    <source>
        <strain evidence="2 3">7F3_DIV0205</strain>
    </source>
</reference>
<reference evidence="3" key="1">
    <citation type="submission" date="2017-05" db="EMBL/GenBank/DDBJ databases">
        <title>The Genome Sequence of EEnterococcus faecalis 9F2_4866.</title>
        <authorList>
            <consortium name="The Broad Institute Genomics Platform"/>
            <consortium name="The Broad Institute Genomic Center for Infectious Diseases"/>
            <person name="Earl A."/>
            <person name="Manson A."/>
            <person name="Schwartman J."/>
            <person name="Gilmore M."/>
            <person name="Abouelleil A."/>
            <person name="Cao P."/>
            <person name="Chapman S."/>
            <person name="Cusick C."/>
            <person name="Shea T."/>
            <person name="Young S."/>
            <person name="Neafsey D."/>
            <person name="Nusbaum C."/>
            <person name="Birren B."/>
        </authorList>
    </citation>
    <scope>NUCLEOTIDE SEQUENCE [LARGE SCALE GENOMIC DNA]</scope>
    <source>
        <strain evidence="3">7F3_DIV0205</strain>
    </source>
</reference>
<keyword evidence="1" id="KW-0732">Signal</keyword>
<dbReference type="Proteomes" id="UP000194948">
    <property type="component" value="Chromosome"/>
</dbReference>
<name>A0AAQ3WBL5_9ENTE</name>
<organism evidence="2 3">
    <name type="scientific">Candidatus Enterococcus palustris</name>
    <dbReference type="NCBI Taxonomy" id="1834189"/>
    <lineage>
        <taxon>Bacteria</taxon>
        <taxon>Bacillati</taxon>
        <taxon>Bacillota</taxon>
        <taxon>Bacilli</taxon>
        <taxon>Lactobacillales</taxon>
        <taxon>Enterococcaceae</taxon>
        <taxon>Enterococcus</taxon>
    </lineage>
</organism>
<accession>A0AAQ3WBL5</accession>
<evidence type="ECO:0000313" key="2">
    <source>
        <dbReference type="EMBL" id="WYK01051.1"/>
    </source>
</evidence>
<feature type="signal peptide" evidence="1">
    <location>
        <begin position="1"/>
        <end position="27"/>
    </location>
</feature>
<keyword evidence="3" id="KW-1185">Reference proteome</keyword>
<dbReference type="EMBL" id="CP147244">
    <property type="protein sequence ID" value="WYK01051.1"/>
    <property type="molecule type" value="Genomic_DNA"/>
</dbReference>
<proteinExistence type="predicted"/>
<gene>
    <name evidence="2" type="ORF">A5821_002177</name>
</gene>
<dbReference type="RefSeq" id="WP_086314594.1">
    <property type="nucleotide sequence ID" value="NZ_CP147244.1"/>
</dbReference>
<evidence type="ECO:0000256" key="1">
    <source>
        <dbReference type="SAM" id="SignalP"/>
    </source>
</evidence>